<reference evidence="1" key="1">
    <citation type="journal article" date="2015" name="Nature">
        <title>Complex archaea that bridge the gap between prokaryotes and eukaryotes.</title>
        <authorList>
            <person name="Spang A."/>
            <person name="Saw J.H."/>
            <person name="Jorgensen S.L."/>
            <person name="Zaremba-Niedzwiedzka K."/>
            <person name="Martijn J."/>
            <person name="Lind A.E."/>
            <person name="van Eijk R."/>
            <person name="Schleper C."/>
            <person name="Guy L."/>
            <person name="Ettema T.J."/>
        </authorList>
    </citation>
    <scope>NUCLEOTIDE SEQUENCE</scope>
</reference>
<dbReference type="AlphaFoldDB" id="A0A0F9SBI6"/>
<gene>
    <name evidence="1" type="ORF">LCGC14_0539740</name>
</gene>
<accession>A0A0F9SBI6</accession>
<dbReference type="EMBL" id="LAZR01000719">
    <property type="protein sequence ID" value="KKN59647.1"/>
    <property type="molecule type" value="Genomic_DNA"/>
</dbReference>
<protein>
    <submittedName>
        <fullName evidence="1">Uncharacterized protein</fullName>
    </submittedName>
</protein>
<comment type="caution">
    <text evidence="1">The sequence shown here is derived from an EMBL/GenBank/DDBJ whole genome shotgun (WGS) entry which is preliminary data.</text>
</comment>
<proteinExistence type="predicted"/>
<name>A0A0F9SBI6_9ZZZZ</name>
<evidence type="ECO:0000313" key="1">
    <source>
        <dbReference type="EMBL" id="KKN59647.1"/>
    </source>
</evidence>
<sequence>MAGIKKWTEVPAKHREVLEWWLRAYRWFNRRHPSGSRKITVYTNPKRSGLKWGGLDLYWASGMSRYGIWSIGGAYTQHYIDYYILKNAPIKDPPLTRPRKPAGYDDWLARLR</sequence>
<organism evidence="1">
    <name type="scientific">marine sediment metagenome</name>
    <dbReference type="NCBI Taxonomy" id="412755"/>
    <lineage>
        <taxon>unclassified sequences</taxon>
        <taxon>metagenomes</taxon>
        <taxon>ecological metagenomes</taxon>
    </lineage>
</organism>